<name>A0A1H3GZR4_9FLAO</name>
<dbReference type="STRING" id="762486.SAMN05444411_1218"/>
<reference evidence="1 2" key="1">
    <citation type="submission" date="2016-10" db="EMBL/GenBank/DDBJ databases">
        <authorList>
            <person name="de Groot N.N."/>
        </authorList>
    </citation>
    <scope>NUCLEOTIDE SEQUENCE [LARGE SCALE GENOMIC DNA]</scope>
    <source>
        <strain evidence="1 2">DSM 24956</strain>
    </source>
</reference>
<evidence type="ECO:0000313" key="2">
    <source>
        <dbReference type="Proteomes" id="UP000199595"/>
    </source>
</evidence>
<dbReference type="PROSITE" id="PS51257">
    <property type="entry name" value="PROKAR_LIPOPROTEIN"/>
    <property type="match status" value="1"/>
</dbReference>
<accession>A0A1H3GZR4</accession>
<dbReference type="Proteomes" id="UP000199595">
    <property type="component" value="Unassembled WGS sequence"/>
</dbReference>
<evidence type="ECO:0000313" key="1">
    <source>
        <dbReference type="EMBL" id="SDY08617.1"/>
    </source>
</evidence>
<keyword evidence="2" id="KW-1185">Reference proteome</keyword>
<evidence type="ECO:0008006" key="3">
    <source>
        <dbReference type="Google" id="ProtNLM"/>
    </source>
</evidence>
<dbReference type="AlphaFoldDB" id="A0A1H3GZR4"/>
<proteinExistence type="predicted"/>
<organism evidence="1 2">
    <name type="scientific">Lutibacter oricola</name>
    <dbReference type="NCBI Taxonomy" id="762486"/>
    <lineage>
        <taxon>Bacteria</taxon>
        <taxon>Pseudomonadati</taxon>
        <taxon>Bacteroidota</taxon>
        <taxon>Flavobacteriia</taxon>
        <taxon>Flavobacteriales</taxon>
        <taxon>Flavobacteriaceae</taxon>
        <taxon>Lutibacter</taxon>
    </lineage>
</organism>
<gene>
    <name evidence="1" type="ORF">SAMN05444411_1218</name>
</gene>
<sequence length="130" mass="15349">MMKKIITIILNSLILIFVFGCNFNDKKFDSQKWKSIENGLYGENNRLKMINDLIDIQLSFDDENGTKRESVIDLIGEPDFIDKCDSKYETYIVEEKTGLIDPNGFTYLKLEYNENSILVFWKIEKIRFKE</sequence>
<protein>
    <recommendedName>
        <fullName evidence="3">Lipoprotein</fullName>
    </recommendedName>
</protein>
<dbReference type="EMBL" id="FNNJ01000021">
    <property type="protein sequence ID" value="SDY08617.1"/>
    <property type="molecule type" value="Genomic_DNA"/>
</dbReference>